<accession>A0A7Y9LGG9</accession>
<dbReference type="PANTHER" id="PTHR43433:SF5">
    <property type="entry name" value="AB HYDROLASE-1 DOMAIN-CONTAINING PROTEIN"/>
    <property type="match status" value="1"/>
</dbReference>
<dbReference type="InterPro" id="IPR050471">
    <property type="entry name" value="AB_hydrolase"/>
</dbReference>
<dbReference type="RefSeq" id="WP_246322470.1">
    <property type="nucleotide sequence ID" value="NZ_JACCBU010000001.1"/>
</dbReference>
<dbReference type="PANTHER" id="PTHR43433">
    <property type="entry name" value="HYDROLASE, ALPHA/BETA FOLD FAMILY PROTEIN"/>
    <property type="match status" value="1"/>
</dbReference>
<dbReference type="InterPro" id="IPR029058">
    <property type="entry name" value="AB_hydrolase_fold"/>
</dbReference>
<dbReference type="SUPFAM" id="SSF53474">
    <property type="entry name" value="alpha/beta-Hydrolases"/>
    <property type="match status" value="1"/>
</dbReference>
<evidence type="ECO:0000259" key="1">
    <source>
        <dbReference type="Pfam" id="PF00561"/>
    </source>
</evidence>
<organism evidence="2 3">
    <name type="scientific">Microlunatus parietis</name>
    <dbReference type="NCBI Taxonomy" id="682979"/>
    <lineage>
        <taxon>Bacteria</taxon>
        <taxon>Bacillati</taxon>
        <taxon>Actinomycetota</taxon>
        <taxon>Actinomycetes</taxon>
        <taxon>Propionibacteriales</taxon>
        <taxon>Propionibacteriaceae</taxon>
        <taxon>Microlunatus</taxon>
    </lineage>
</organism>
<dbReference type="GO" id="GO:0046503">
    <property type="term" value="P:glycerolipid catabolic process"/>
    <property type="evidence" value="ECO:0007669"/>
    <property type="project" value="TreeGrafter"/>
</dbReference>
<dbReference type="Pfam" id="PF00561">
    <property type="entry name" value="Abhydrolase_1"/>
    <property type="match status" value="1"/>
</dbReference>
<dbReference type="AlphaFoldDB" id="A0A7Y9LGG9"/>
<reference evidence="2 3" key="1">
    <citation type="submission" date="2020-07" db="EMBL/GenBank/DDBJ databases">
        <title>Sequencing the genomes of 1000 actinobacteria strains.</title>
        <authorList>
            <person name="Klenk H.-P."/>
        </authorList>
    </citation>
    <scope>NUCLEOTIDE SEQUENCE [LARGE SCALE GENOMIC DNA]</scope>
    <source>
        <strain evidence="2 3">DSM 22083</strain>
    </source>
</reference>
<dbReference type="InterPro" id="IPR000073">
    <property type="entry name" value="AB_hydrolase_1"/>
</dbReference>
<comment type="caution">
    <text evidence="2">The sequence shown here is derived from an EMBL/GenBank/DDBJ whole genome shotgun (WGS) entry which is preliminary data.</text>
</comment>
<protein>
    <submittedName>
        <fullName evidence="2">Pimeloyl-ACP methyl ester carboxylesterase</fullName>
    </submittedName>
</protein>
<evidence type="ECO:0000313" key="3">
    <source>
        <dbReference type="Proteomes" id="UP000569914"/>
    </source>
</evidence>
<proteinExistence type="predicted"/>
<name>A0A7Y9LGG9_9ACTN</name>
<feature type="domain" description="AB hydrolase-1" evidence="1">
    <location>
        <begin position="31"/>
        <end position="270"/>
    </location>
</feature>
<dbReference type="Gene3D" id="3.40.50.1820">
    <property type="entry name" value="alpha/beta hydrolase"/>
    <property type="match status" value="1"/>
</dbReference>
<dbReference type="Proteomes" id="UP000569914">
    <property type="component" value="Unassembled WGS sequence"/>
</dbReference>
<evidence type="ECO:0000313" key="2">
    <source>
        <dbReference type="EMBL" id="NYE75181.1"/>
    </source>
</evidence>
<keyword evidence="3" id="KW-1185">Reference proteome</keyword>
<dbReference type="EMBL" id="JACCBU010000001">
    <property type="protein sequence ID" value="NYE75181.1"/>
    <property type="molecule type" value="Genomic_DNA"/>
</dbReference>
<dbReference type="PRINTS" id="PR00111">
    <property type="entry name" value="ABHYDROLASE"/>
</dbReference>
<sequence length="290" mass="31196">MTIKSNSTAERMIDVGTAELCVETFGDPDRPAVLLIAGAASSMLSWADGFCERLANAGHHVIRYDQRDTGRSTCDPPGKPSYAMPELASETVALLDALRLPKAHLFGMSMGAGITQLVALDHPERVASIILTGGTPGGPGPFYDDLPRPAPVIMATFAEEQAEPDWTDREAVIRWLIEAERPYAGSAGFDDAAWLDLASRTYDRAVSIASLNNHFVMGDGPEWRDRLGSVRVPTLVLHGADDPMFPGHGAFLAREIPGAELINLAGVGHETPPRFAWDRVVAEIGRRTGA</sequence>
<gene>
    <name evidence="2" type="ORF">BKA15_006510</name>
</gene>
<dbReference type="GO" id="GO:0004806">
    <property type="term" value="F:triacylglycerol lipase activity"/>
    <property type="evidence" value="ECO:0007669"/>
    <property type="project" value="TreeGrafter"/>
</dbReference>